<protein>
    <submittedName>
        <fullName evidence="1">Uncharacterized protein</fullName>
    </submittedName>
</protein>
<dbReference type="EMBL" id="BARS01017572">
    <property type="protein sequence ID" value="GAF86181.1"/>
    <property type="molecule type" value="Genomic_DNA"/>
</dbReference>
<feature type="non-terminal residue" evidence="1">
    <location>
        <position position="126"/>
    </location>
</feature>
<comment type="caution">
    <text evidence="1">The sequence shown here is derived from an EMBL/GenBank/DDBJ whole genome shotgun (WGS) entry which is preliminary data.</text>
</comment>
<evidence type="ECO:0000313" key="1">
    <source>
        <dbReference type="EMBL" id="GAF86181.1"/>
    </source>
</evidence>
<dbReference type="AlphaFoldDB" id="X0TFT2"/>
<proteinExistence type="predicted"/>
<sequence>MKILNYTLALLLLSASLVSAKDYGTINALGEITKNAGSTTVDDICDYYGTDEDWCIKYDEAGDDELQIISDSATDTTLKVENIGDGDAAIEVDELRVTSKSGQSNSILLKQDPDIDTNGVTITVRT</sequence>
<gene>
    <name evidence="1" type="ORF">S01H1_28724</name>
</gene>
<reference evidence="1" key="1">
    <citation type="journal article" date="2014" name="Front. Microbiol.">
        <title>High frequency of phylogenetically diverse reductive dehalogenase-homologous genes in deep subseafloor sedimentary metagenomes.</title>
        <authorList>
            <person name="Kawai M."/>
            <person name="Futagami T."/>
            <person name="Toyoda A."/>
            <person name="Takaki Y."/>
            <person name="Nishi S."/>
            <person name="Hori S."/>
            <person name="Arai W."/>
            <person name="Tsubouchi T."/>
            <person name="Morono Y."/>
            <person name="Uchiyama I."/>
            <person name="Ito T."/>
            <person name="Fujiyama A."/>
            <person name="Inagaki F."/>
            <person name="Takami H."/>
        </authorList>
    </citation>
    <scope>NUCLEOTIDE SEQUENCE</scope>
    <source>
        <strain evidence="1">Expedition CK06-06</strain>
    </source>
</reference>
<organism evidence="1">
    <name type="scientific">marine sediment metagenome</name>
    <dbReference type="NCBI Taxonomy" id="412755"/>
    <lineage>
        <taxon>unclassified sequences</taxon>
        <taxon>metagenomes</taxon>
        <taxon>ecological metagenomes</taxon>
    </lineage>
</organism>
<accession>X0TFT2</accession>
<name>X0TFT2_9ZZZZ</name>